<dbReference type="GO" id="GO:0043190">
    <property type="term" value="C:ATP-binding cassette (ABC) transporter complex"/>
    <property type="evidence" value="ECO:0007669"/>
    <property type="project" value="InterPro"/>
</dbReference>
<evidence type="ECO:0000256" key="8">
    <source>
        <dbReference type="ARBA" id="ARBA00023136"/>
    </source>
</evidence>
<keyword evidence="3" id="KW-0410">Iron transport</keyword>
<dbReference type="SUPFAM" id="SSF50331">
    <property type="entry name" value="MOP-like"/>
    <property type="match status" value="1"/>
</dbReference>
<evidence type="ECO:0000256" key="4">
    <source>
        <dbReference type="ARBA" id="ARBA00022741"/>
    </source>
</evidence>
<protein>
    <submittedName>
        <fullName evidence="10">Iron ABC transporter ATP-binding protein</fullName>
    </submittedName>
</protein>
<organism evidence="10 11">
    <name type="scientific">Flexistipes sinusarabici</name>
    <dbReference type="NCBI Taxonomy" id="2352"/>
    <lineage>
        <taxon>Bacteria</taxon>
        <taxon>Pseudomonadati</taxon>
        <taxon>Deferribacterota</taxon>
        <taxon>Deferribacteres</taxon>
        <taxon>Deferribacterales</taxon>
        <taxon>Flexistipitaceae</taxon>
        <taxon>Flexistipes</taxon>
    </lineage>
</organism>
<keyword evidence="4" id="KW-0547">Nucleotide-binding</keyword>
<dbReference type="Gene3D" id="3.40.50.300">
    <property type="entry name" value="P-loop containing nucleotide triphosphate hydrolases"/>
    <property type="match status" value="1"/>
</dbReference>
<gene>
    <name evidence="10" type="ORF">DHM44_00250</name>
</gene>
<evidence type="ECO:0000313" key="11">
    <source>
        <dbReference type="Proteomes" id="UP000262325"/>
    </source>
</evidence>
<dbReference type="GO" id="GO:0005524">
    <property type="term" value="F:ATP binding"/>
    <property type="evidence" value="ECO:0007669"/>
    <property type="project" value="UniProtKB-KW"/>
</dbReference>
<evidence type="ECO:0000256" key="3">
    <source>
        <dbReference type="ARBA" id="ARBA00022496"/>
    </source>
</evidence>
<dbReference type="InterPro" id="IPR003593">
    <property type="entry name" value="AAA+_ATPase"/>
</dbReference>
<keyword evidence="2" id="KW-1003">Cell membrane</keyword>
<dbReference type="InterPro" id="IPR017871">
    <property type="entry name" value="ABC_transporter-like_CS"/>
</dbReference>
<dbReference type="SUPFAM" id="SSF52540">
    <property type="entry name" value="P-loop containing nucleoside triphosphate hydrolases"/>
    <property type="match status" value="1"/>
</dbReference>
<dbReference type="PROSITE" id="PS00211">
    <property type="entry name" value="ABC_TRANSPORTER_1"/>
    <property type="match status" value="1"/>
</dbReference>
<dbReference type="InterPro" id="IPR050093">
    <property type="entry name" value="ABC_SmlMolc_Importer"/>
</dbReference>
<evidence type="ECO:0000256" key="5">
    <source>
        <dbReference type="ARBA" id="ARBA00022840"/>
    </source>
</evidence>
<sequence>MYTLEVKNIEKTFSAEKPLKSVNLNLASGEIGCLVGPSGCGKSTLLRIISGLETAERGSVKINNRMVFDNNLNMPPFKRNVGMIFQDFSLFSHMNVFENVAFSIKKGSKATIKKKVYSILECFQISDIKFKYPHELSGGQQQRVALARTFIKNPYILLMDEPFSNLDVSLKDKLLKEIKSIIKSYQTTTLMVTHSMEEALKMSDKVGILKNGEIIQWASPYAIYHRPVDKFTADFSGDTSYIHARLINGVLETGLGKFDFNDKKYSDGEYDLLIRPEDITVSSEGIDAKVLNKEFMGAYTNYQIKLSSDDKILIKLPSHLNFSIGTNINVTPDFKHFIMFPSEKT</sequence>
<dbReference type="Gene3D" id="2.40.50.140">
    <property type="entry name" value="Nucleic acid-binding proteins"/>
    <property type="match status" value="1"/>
</dbReference>
<dbReference type="Pfam" id="PF00005">
    <property type="entry name" value="ABC_tran"/>
    <property type="match status" value="1"/>
</dbReference>
<keyword evidence="6" id="KW-0408">Iron</keyword>
<reference evidence="10 11" key="1">
    <citation type="journal article" date="2018" name="Nat. Biotechnol.">
        <title>A standardized bacterial taxonomy based on genome phylogeny substantially revises the tree of life.</title>
        <authorList>
            <person name="Parks D.H."/>
            <person name="Chuvochina M."/>
            <person name="Waite D.W."/>
            <person name="Rinke C."/>
            <person name="Skarshewski A."/>
            <person name="Chaumeil P.A."/>
            <person name="Hugenholtz P."/>
        </authorList>
    </citation>
    <scope>NUCLEOTIDE SEQUENCE [LARGE SCALE GENOMIC DNA]</scope>
    <source>
        <strain evidence="10">UBA8672</strain>
    </source>
</reference>
<accession>A0A3D5Q8N7</accession>
<keyword evidence="8" id="KW-0472">Membrane</keyword>
<comment type="caution">
    <text evidence="10">The sequence shown here is derived from an EMBL/GenBank/DDBJ whole genome shotgun (WGS) entry which is preliminary data.</text>
</comment>
<dbReference type="InterPro" id="IPR015853">
    <property type="entry name" value="ABC_transpr_FbpC"/>
</dbReference>
<dbReference type="SMART" id="SM00382">
    <property type="entry name" value="AAA"/>
    <property type="match status" value="1"/>
</dbReference>
<proteinExistence type="predicted"/>
<keyword evidence="5 10" id="KW-0067">ATP-binding</keyword>
<feature type="domain" description="ABC transporter" evidence="9">
    <location>
        <begin position="4"/>
        <end position="236"/>
    </location>
</feature>
<dbReference type="Pfam" id="PF08402">
    <property type="entry name" value="TOBE_2"/>
    <property type="match status" value="1"/>
</dbReference>
<dbReference type="AlphaFoldDB" id="A0A3D5Q8N7"/>
<evidence type="ECO:0000313" key="10">
    <source>
        <dbReference type="EMBL" id="HCW92093.1"/>
    </source>
</evidence>
<dbReference type="FunFam" id="3.40.50.300:FF:000425">
    <property type="entry name" value="Probable ABC transporter, ATP-binding subunit"/>
    <property type="match status" value="1"/>
</dbReference>
<dbReference type="Gene3D" id="2.40.50.100">
    <property type="match status" value="1"/>
</dbReference>
<evidence type="ECO:0000256" key="2">
    <source>
        <dbReference type="ARBA" id="ARBA00022475"/>
    </source>
</evidence>
<dbReference type="InterPro" id="IPR008995">
    <property type="entry name" value="Mo/tungstate-bd_C_term_dom"/>
</dbReference>
<dbReference type="EMBL" id="DPPF01000005">
    <property type="protein sequence ID" value="HCW92093.1"/>
    <property type="molecule type" value="Genomic_DNA"/>
</dbReference>
<name>A0A3D5Q8N7_FLESI</name>
<dbReference type="InterPro" id="IPR027417">
    <property type="entry name" value="P-loop_NTPase"/>
</dbReference>
<dbReference type="CDD" id="cd03259">
    <property type="entry name" value="ABC_Carb_Solutes_like"/>
    <property type="match status" value="1"/>
</dbReference>
<dbReference type="GO" id="GO:0015408">
    <property type="term" value="F:ABC-type ferric iron transporter activity"/>
    <property type="evidence" value="ECO:0007669"/>
    <property type="project" value="InterPro"/>
</dbReference>
<dbReference type="InterPro" id="IPR013611">
    <property type="entry name" value="Transp-assoc_OB_typ2"/>
</dbReference>
<evidence type="ECO:0000259" key="9">
    <source>
        <dbReference type="PROSITE" id="PS50893"/>
    </source>
</evidence>
<keyword evidence="1" id="KW-0813">Transport</keyword>
<dbReference type="InterPro" id="IPR003439">
    <property type="entry name" value="ABC_transporter-like_ATP-bd"/>
</dbReference>
<dbReference type="InterPro" id="IPR012340">
    <property type="entry name" value="NA-bd_OB-fold"/>
</dbReference>
<keyword evidence="7" id="KW-0406">Ion transport</keyword>
<dbReference type="GO" id="GO:0016887">
    <property type="term" value="F:ATP hydrolysis activity"/>
    <property type="evidence" value="ECO:0007669"/>
    <property type="project" value="InterPro"/>
</dbReference>
<evidence type="ECO:0000256" key="1">
    <source>
        <dbReference type="ARBA" id="ARBA00022448"/>
    </source>
</evidence>
<dbReference type="PANTHER" id="PTHR42781">
    <property type="entry name" value="SPERMIDINE/PUTRESCINE IMPORT ATP-BINDING PROTEIN POTA"/>
    <property type="match status" value="1"/>
</dbReference>
<evidence type="ECO:0000256" key="6">
    <source>
        <dbReference type="ARBA" id="ARBA00023004"/>
    </source>
</evidence>
<dbReference type="GO" id="GO:0015697">
    <property type="term" value="P:quaternary ammonium group transport"/>
    <property type="evidence" value="ECO:0007669"/>
    <property type="project" value="UniProtKB-ARBA"/>
</dbReference>
<dbReference type="PANTHER" id="PTHR42781:SF4">
    <property type="entry name" value="SPERMIDINE_PUTRESCINE IMPORT ATP-BINDING PROTEIN POTA"/>
    <property type="match status" value="1"/>
</dbReference>
<dbReference type="Proteomes" id="UP000262325">
    <property type="component" value="Unassembled WGS sequence"/>
</dbReference>
<evidence type="ECO:0000256" key="7">
    <source>
        <dbReference type="ARBA" id="ARBA00023065"/>
    </source>
</evidence>
<dbReference type="PROSITE" id="PS50893">
    <property type="entry name" value="ABC_TRANSPORTER_2"/>
    <property type="match status" value="1"/>
</dbReference>